<dbReference type="EMBL" id="JAGPNK010000014">
    <property type="protein sequence ID" value="KAH7308933.1"/>
    <property type="molecule type" value="Genomic_DNA"/>
</dbReference>
<dbReference type="AlphaFoldDB" id="A0A8K0WLJ9"/>
<evidence type="ECO:0000313" key="2">
    <source>
        <dbReference type="Proteomes" id="UP000813444"/>
    </source>
</evidence>
<accession>A0A8K0WLJ9</accession>
<comment type="caution">
    <text evidence="1">The sequence shown here is derived from an EMBL/GenBank/DDBJ whole genome shotgun (WGS) entry which is preliminary data.</text>
</comment>
<reference evidence="1" key="1">
    <citation type="journal article" date="2021" name="Nat. Commun.">
        <title>Genetic determinants of endophytism in the Arabidopsis root mycobiome.</title>
        <authorList>
            <person name="Mesny F."/>
            <person name="Miyauchi S."/>
            <person name="Thiergart T."/>
            <person name="Pickel B."/>
            <person name="Atanasova L."/>
            <person name="Karlsson M."/>
            <person name="Huettel B."/>
            <person name="Barry K.W."/>
            <person name="Haridas S."/>
            <person name="Chen C."/>
            <person name="Bauer D."/>
            <person name="Andreopoulos W."/>
            <person name="Pangilinan J."/>
            <person name="LaButti K."/>
            <person name="Riley R."/>
            <person name="Lipzen A."/>
            <person name="Clum A."/>
            <person name="Drula E."/>
            <person name="Henrissat B."/>
            <person name="Kohler A."/>
            <person name="Grigoriev I.V."/>
            <person name="Martin F.M."/>
            <person name="Hacquard S."/>
        </authorList>
    </citation>
    <scope>NUCLEOTIDE SEQUENCE</scope>
    <source>
        <strain evidence="1">MPI-CAGE-CH-0235</strain>
    </source>
</reference>
<gene>
    <name evidence="1" type="ORF">B0I35DRAFT_441039</name>
</gene>
<sequence length="81" mass="8893">ILSPLLSHPRSSFAAAGRTRPITLRASHAHEASIGSCRLIEPSTDIQRATTEPEHLHNHRPKYTVTDEHLLVAPTEIGTSH</sequence>
<protein>
    <submittedName>
        <fullName evidence="1">Uncharacterized protein</fullName>
    </submittedName>
</protein>
<evidence type="ECO:0000313" key="1">
    <source>
        <dbReference type="EMBL" id="KAH7308933.1"/>
    </source>
</evidence>
<feature type="non-terminal residue" evidence="1">
    <location>
        <position position="1"/>
    </location>
</feature>
<dbReference type="Proteomes" id="UP000813444">
    <property type="component" value="Unassembled WGS sequence"/>
</dbReference>
<name>A0A8K0WLJ9_9HYPO</name>
<proteinExistence type="predicted"/>
<organism evidence="1 2">
    <name type="scientific">Stachybotrys elegans</name>
    <dbReference type="NCBI Taxonomy" id="80388"/>
    <lineage>
        <taxon>Eukaryota</taxon>
        <taxon>Fungi</taxon>
        <taxon>Dikarya</taxon>
        <taxon>Ascomycota</taxon>
        <taxon>Pezizomycotina</taxon>
        <taxon>Sordariomycetes</taxon>
        <taxon>Hypocreomycetidae</taxon>
        <taxon>Hypocreales</taxon>
        <taxon>Stachybotryaceae</taxon>
        <taxon>Stachybotrys</taxon>
    </lineage>
</organism>
<feature type="non-terminal residue" evidence="1">
    <location>
        <position position="81"/>
    </location>
</feature>
<keyword evidence="2" id="KW-1185">Reference proteome</keyword>